<keyword evidence="2" id="KW-1133">Transmembrane helix</keyword>
<dbReference type="AlphaFoldDB" id="S3D2Z0"/>
<accession>S3D2Z0</accession>
<organism evidence="4 5">
    <name type="scientific">Glarea lozoyensis (strain ATCC 20868 / MF5171)</name>
    <dbReference type="NCBI Taxonomy" id="1116229"/>
    <lineage>
        <taxon>Eukaryota</taxon>
        <taxon>Fungi</taxon>
        <taxon>Dikarya</taxon>
        <taxon>Ascomycota</taxon>
        <taxon>Pezizomycotina</taxon>
        <taxon>Leotiomycetes</taxon>
        <taxon>Helotiales</taxon>
        <taxon>Helotiaceae</taxon>
        <taxon>Glarea</taxon>
    </lineage>
</organism>
<keyword evidence="5" id="KW-1185">Reference proteome</keyword>
<feature type="compositionally biased region" description="Acidic residues" evidence="1">
    <location>
        <begin position="298"/>
        <end position="308"/>
    </location>
</feature>
<gene>
    <name evidence="4" type="ORF">GLAREA_02334</name>
</gene>
<keyword evidence="2" id="KW-0472">Membrane</keyword>
<dbReference type="EMBL" id="KE145370">
    <property type="protein sequence ID" value="EPE26421.1"/>
    <property type="molecule type" value="Genomic_DNA"/>
</dbReference>
<dbReference type="Proteomes" id="UP000016922">
    <property type="component" value="Unassembled WGS sequence"/>
</dbReference>
<feature type="compositionally biased region" description="Basic and acidic residues" evidence="1">
    <location>
        <begin position="62"/>
        <end position="79"/>
    </location>
</feature>
<feature type="region of interest" description="Disordered" evidence="1">
    <location>
        <begin position="40"/>
        <end position="81"/>
    </location>
</feature>
<proteinExistence type="predicted"/>
<reference evidence="4 5" key="1">
    <citation type="journal article" date="2013" name="BMC Genomics">
        <title>Genomics-driven discovery of the pneumocandin biosynthetic gene cluster in the fungus Glarea lozoyensis.</title>
        <authorList>
            <person name="Chen L."/>
            <person name="Yue Q."/>
            <person name="Zhang X."/>
            <person name="Xiang M."/>
            <person name="Wang C."/>
            <person name="Li S."/>
            <person name="Che Y."/>
            <person name="Ortiz-Lopez F.J."/>
            <person name="Bills G.F."/>
            <person name="Liu X."/>
            <person name="An Z."/>
        </authorList>
    </citation>
    <scope>NUCLEOTIDE SEQUENCE [LARGE SCALE GENOMIC DNA]</scope>
    <source>
        <strain evidence="5">ATCC 20868 / MF5171</strain>
    </source>
</reference>
<name>S3D2Z0_GLAL2</name>
<evidence type="ECO:0000256" key="2">
    <source>
        <dbReference type="SAM" id="Phobius"/>
    </source>
</evidence>
<feature type="region of interest" description="Disordered" evidence="1">
    <location>
        <begin position="298"/>
        <end position="343"/>
    </location>
</feature>
<dbReference type="HOGENOM" id="CLU_809045_0_0_1"/>
<feature type="transmembrane region" description="Helical" evidence="2">
    <location>
        <begin position="238"/>
        <end position="262"/>
    </location>
</feature>
<feature type="chain" id="PRO_5004507732" description="Apple domain-containing protein" evidence="3">
    <location>
        <begin position="21"/>
        <end position="343"/>
    </location>
</feature>
<evidence type="ECO:0000313" key="4">
    <source>
        <dbReference type="EMBL" id="EPE26421.1"/>
    </source>
</evidence>
<protein>
    <recommendedName>
        <fullName evidence="6">Apple domain-containing protein</fullName>
    </recommendedName>
</protein>
<keyword evidence="3" id="KW-0732">Signal</keyword>
<dbReference type="RefSeq" id="XP_008085611.1">
    <property type="nucleotide sequence ID" value="XM_008087420.1"/>
</dbReference>
<evidence type="ECO:0000313" key="5">
    <source>
        <dbReference type="Proteomes" id="UP000016922"/>
    </source>
</evidence>
<evidence type="ECO:0000256" key="3">
    <source>
        <dbReference type="SAM" id="SignalP"/>
    </source>
</evidence>
<evidence type="ECO:0008006" key="6">
    <source>
        <dbReference type="Google" id="ProtNLM"/>
    </source>
</evidence>
<keyword evidence="2" id="KW-0812">Transmembrane</keyword>
<feature type="compositionally biased region" description="Basic and acidic residues" evidence="1">
    <location>
        <begin position="312"/>
        <end position="343"/>
    </location>
</feature>
<dbReference type="KEGG" id="glz:GLAREA_02334"/>
<dbReference type="GeneID" id="19461391"/>
<sequence>MARFTVLFLASIFCFTLGLAMPRRDDGVALDISAQTINTSASRNNRRRDSTRNGNHQHLHPVARDIDEKRTLQDKDVRHGNNRRLHRIARDVLSAKTITNPAQFLPHIFHEAPTPNRHTRLTIRNETSSPPPDTPNIKSLPTCHIQGDASPELTASLFGTYNLPDILSCQSYCRTTLIHTCLSHSFSPNLTSPCTIYALALNSTLLPSSSGIYFSNHFPSDNSDYCYGDEHVVRKSSFAIAIVLLLVLGALALTGDQVYHWMMHNWARHKRMLGREEVTAPGMLSIDAYATEEVREVEEIENVDDDDGSGGGDKKGDGDGDGGKDGGKNWEVHPELHKDRYWV</sequence>
<feature type="signal peptide" evidence="3">
    <location>
        <begin position="1"/>
        <end position="20"/>
    </location>
</feature>
<evidence type="ECO:0000256" key="1">
    <source>
        <dbReference type="SAM" id="MobiDB-lite"/>
    </source>
</evidence>